<dbReference type="OrthoDB" id="2139606at2759"/>
<reference evidence="2" key="2">
    <citation type="submission" date="2025-08" db="UniProtKB">
        <authorList>
            <consortium name="RefSeq"/>
        </authorList>
    </citation>
    <scope>IDENTIFICATION</scope>
</reference>
<dbReference type="KEGG" id="bany:112058398"/>
<feature type="non-terminal residue" evidence="2">
    <location>
        <position position="1"/>
    </location>
</feature>
<name>A0A6J1PAZ0_BICAN</name>
<proteinExistence type="predicted"/>
<dbReference type="Proteomes" id="UP001652582">
    <property type="component" value="Chromosome 2"/>
</dbReference>
<dbReference type="AlphaFoldDB" id="A0A6J1PAZ0"/>
<evidence type="ECO:0000313" key="1">
    <source>
        <dbReference type="Proteomes" id="UP001652582"/>
    </source>
</evidence>
<keyword evidence="1" id="KW-1185">Reference proteome</keyword>
<protein>
    <submittedName>
        <fullName evidence="2">Uncharacterized protein LOC112058398</fullName>
    </submittedName>
</protein>
<sequence>VPEQSPQVETFETWFSRQKREVKDDSADKSNVNTTVKFFHTVDEINEDTLKTSNKTGTLEAHKVQLNKLPKISRRTNLLDHINKTAQSTLHIEYNQPQDYEHHIAENKIDSVSHIANKLDENELQKIIGNYSQSTKDKDLSKLVVNELKPGNEIIGGKNVTPISNITFTPENDTLTAMAFIAGNLLTKLWNIEKDAGDDSVETEILKHEKINNLLDLFKEPLSIRQEFFLKNALEKLSDSLSKNRGVNNVSICETVTGPDIYYNSDEISDKGNRGLAKDNETKCVQNEYSKMSNVPENQYNVTVGVVSELHNVLGLIKKFETVQENIKNMKQLKAPKQLNSNPSATDKNSPFELFGTLLDKITKLLIPNRSKVRKVTNRLQNSYQFAKKSNVNNVYETKFNISLGKMNITMKDKLLLDYLRHIDNNPQCLLRKNKQENYSPDMNIEGNILNNLSEFFKIKSFVDLMKITQSEDITTKIPELTTFTTGIPIESSSLKSLLRNNFIGETIKLKTPTDKLKMHLKAIIDDLQQLQKEHGIHNGKNISVMDAMPCIFKILNTNMYSNKNDLQNIIQIKPLDKLNSLLETLKIEFQADLPTRRNNIMPHDIPKSTKIWERMIKNINNGHINTRRNFKIDKPKTFEELKRDMDKVELMGNTYKNFAILSEIPPHKRLMLLKTLEADTKQQSIALSNIKKSVKTLNELSVNKRNDIEEFIDNVENNVRLSNKVLKSLYKIKNNINKKSEVEKIVTNRNEQAVRLPEFLNEPIKDVKYKYNNIKFSRDHILNQLIMNRVRLYLKSKEASGSDLVNDINFNIGKRIMVLIQCGNLNVAKELFKIFLANKQKEEKLSKNKDFTTAVKRSKKRNPLFFAQSEPHMRSEEPKRELGVETQDNFYKLF</sequence>
<gene>
    <name evidence="2" type="primary">LOC112058398</name>
</gene>
<reference evidence="1" key="1">
    <citation type="submission" date="2025-05" db="UniProtKB">
        <authorList>
            <consortium name="RefSeq"/>
        </authorList>
    </citation>
    <scope>NUCLEOTIDE SEQUENCE [LARGE SCALE GENOMIC DNA]</scope>
</reference>
<dbReference type="RefSeq" id="XP_023954964.2">
    <property type="nucleotide sequence ID" value="XM_024099196.2"/>
</dbReference>
<organism evidence="1 2">
    <name type="scientific">Bicyclus anynana</name>
    <name type="common">Squinting bush brown butterfly</name>
    <dbReference type="NCBI Taxonomy" id="110368"/>
    <lineage>
        <taxon>Eukaryota</taxon>
        <taxon>Metazoa</taxon>
        <taxon>Ecdysozoa</taxon>
        <taxon>Arthropoda</taxon>
        <taxon>Hexapoda</taxon>
        <taxon>Insecta</taxon>
        <taxon>Pterygota</taxon>
        <taxon>Neoptera</taxon>
        <taxon>Endopterygota</taxon>
        <taxon>Lepidoptera</taxon>
        <taxon>Glossata</taxon>
        <taxon>Ditrysia</taxon>
        <taxon>Papilionoidea</taxon>
        <taxon>Nymphalidae</taxon>
        <taxon>Satyrinae</taxon>
        <taxon>Satyrini</taxon>
        <taxon>Mycalesina</taxon>
        <taxon>Bicyclus</taxon>
    </lineage>
</organism>
<dbReference type="GeneID" id="112058398"/>
<accession>A0A6J1PAZ0</accession>
<evidence type="ECO:0000313" key="2">
    <source>
        <dbReference type="RefSeq" id="XP_023954964.2"/>
    </source>
</evidence>